<reference evidence="2" key="1">
    <citation type="journal article" date="2019" name="Int. J. Syst. Evol. Microbiol.">
        <title>The Global Catalogue of Microorganisms (GCM) 10K type strain sequencing project: providing services to taxonomists for standard genome sequencing and annotation.</title>
        <authorList>
            <consortium name="The Broad Institute Genomics Platform"/>
            <consortium name="The Broad Institute Genome Sequencing Center for Infectious Disease"/>
            <person name="Wu L."/>
            <person name="Ma J."/>
        </authorList>
    </citation>
    <scope>NUCLEOTIDE SEQUENCE [LARGE SCALE GENOMIC DNA]</scope>
    <source>
        <strain evidence="2">NBRC 111756</strain>
    </source>
</reference>
<sequence length="62" mass="7053">MLRLMMVVAVIAVGFVSMKSCDSAVSLKTEQTLMRKEKLQQKVQESEDIARERLEQALEPTQ</sequence>
<dbReference type="RefSeq" id="WP_379908645.1">
    <property type="nucleotide sequence ID" value="NZ_JBHSWE010000001.1"/>
</dbReference>
<organism evidence="1 2">
    <name type="scientific">Marinobacterium aestuariivivens</name>
    <dbReference type="NCBI Taxonomy" id="1698799"/>
    <lineage>
        <taxon>Bacteria</taxon>
        <taxon>Pseudomonadati</taxon>
        <taxon>Pseudomonadota</taxon>
        <taxon>Gammaproteobacteria</taxon>
        <taxon>Oceanospirillales</taxon>
        <taxon>Oceanospirillaceae</taxon>
        <taxon>Marinobacterium</taxon>
    </lineage>
</organism>
<comment type="caution">
    <text evidence="1">The sequence shown here is derived from an EMBL/GenBank/DDBJ whole genome shotgun (WGS) entry which is preliminary data.</text>
</comment>
<evidence type="ECO:0008006" key="3">
    <source>
        <dbReference type="Google" id="ProtNLM"/>
    </source>
</evidence>
<dbReference type="Proteomes" id="UP001596422">
    <property type="component" value="Unassembled WGS sequence"/>
</dbReference>
<accession>A0ABW1ZY75</accession>
<evidence type="ECO:0000313" key="2">
    <source>
        <dbReference type="Proteomes" id="UP001596422"/>
    </source>
</evidence>
<protein>
    <recommendedName>
        <fullName evidence="3">Secreted protein</fullName>
    </recommendedName>
</protein>
<dbReference type="EMBL" id="JBHSWE010000001">
    <property type="protein sequence ID" value="MFC6670135.1"/>
    <property type="molecule type" value="Genomic_DNA"/>
</dbReference>
<proteinExistence type="predicted"/>
<gene>
    <name evidence="1" type="ORF">ACFQDL_08595</name>
</gene>
<keyword evidence="2" id="KW-1185">Reference proteome</keyword>
<name>A0ABW1ZY75_9GAMM</name>
<evidence type="ECO:0000313" key="1">
    <source>
        <dbReference type="EMBL" id="MFC6670135.1"/>
    </source>
</evidence>